<evidence type="ECO:0000313" key="3">
    <source>
        <dbReference type="Proteomes" id="UP000243515"/>
    </source>
</evidence>
<accession>A0A232M5P5</accession>
<evidence type="ECO:0000256" key="1">
    <source>
        <dbReference type="SAM" id="MobiDB-lite"/>
    </source>
</evidence>
<sequence length="615" mass="69632">MDAKKVPVERHAQQVFPVFAKPIITPISQLSPDQSAAAPKLPRPRKTGGYGRSTFFWVNANPQSVKGGSREEMLKRIRSHVMSEHNRKKRLENTRRYKSKTWKSLAYRPVDASAQSRLPTPPADSPPRDMVCSSESDDTQASSPENSVDLWQPTPRTTSTTIASLSPHHEEEEEANGYGAELQVLNRQSSPESAVGITAWSFVGQGVKDPFNSSQVQLTDRMFQHLQFFLFDLTKRAYPFQHRNQVRLQAHWASLVQNDPAPLHAAICSGATNKSIFSGAYFASSRWTNPFVIDGLHHKGETIRLVNKGLSNLMTASSDALIAAVSILITMEMVGGSPEHLQIHLSGLRRMVSLRSSFSDIAPDVRFQIEWTDVRVCLLALSKPIFPFVRYARPAHMPFLNTDKNGPMASRLLFLTEIPGLFGAGMIEAIYDLLELTQYTEQRNRETQNPPSPSEGEVEDYFNTEVLYVEYSLFSDRFTEVGYLKPDDTIEGCVRWACLLYHNTTIWEFYPMLASFFHRPIMALEEALQKSILTGQFFLCQDLLIWILFIAACSSKHLPQRSYFMDELKTAVRAEGLESFEEFRSLLGGFFYTDRCYLSPCREIWDDIQTPSTQG</sequence>
<reference evidence="2 3" key="1">
    <citation type="journal article" date="2015" name="Environ. Microbiol.">
        <title>Metagenome sequence of Elaphomyces granulatus from sporocarp tissue reveals Ascomycota ectomycorrhizal fingerprints of genome expansion and a Proteobacteria-rich microbiome.</title>
        <authorList>
            <person name="Quandt C.A."/>
            <person name="Kohler A."/>
            <person name="Hesse C.N."/>
            <person name="Sharpton T.J."/>
            <person name="Martin F."/>
            <person name="Spatafora J.W."/>
        </authorList>
    </citation>
    <scope>NUCLEOTIDE SEQUENCE [LARGE SCALE GENOMIC DNA]</scope>
    <source>
        <strain evidence="2 3">OSC145934</strain>
    </source>
</reference>
<evidence type="ECO:0000313" key="2">
    <source>
        <dbReference type="EMBL" id="OXV11407.1"/>
    </source>
</evidence>
<evidence type="ECO:0008006" key="4">
    <source>
        <dbReference type="Google" id="ProtNLM"/>
    </source>
</evidence>
<proteinExistence type="predicted"/>
<gene>
    <name evidence="2" type="ORF">Egran_00830</name>
</gene>
<feature type="compositionally biased region" description="Polar residues" evidence="1">
    <location>
        <begin position="154"/>
        <end position="164"/>
    </location>
</feature>
<dbReference type="Proteomes" id="UP000243515">
    <property type="component" value="Unassembled WGS sequence"/>
</dbReference>
<protein>
    <recommendedName>
        <fullName evidence="4">Transcription factor domain-containing protein</fullName>
    </recommendedName>
</protein>
<dbReference type="InterPro" id="IPR021858">
    <property type="entry name" value="Fun_TF"/>
</dbReference>
<dbReference type="PANTHER" id="PTHR37540:SF5">
    <property type="entry name" value="TRANSCRIPTION FACTOR DOMAIN-CONTAINING PROTEIN"/>
    <property type="match status" value="1"/>
</dbReference>
<feature type="region of interest" description="Disordered" evidence="1">
    <location>
        <begin position="29"/>
        <end position="54"/>
    </location>
</feature>
<organism evidence="2 3">
    <name type="scientific">Elaphomyces granulatus</name>
    <dbReference type="NCBI Taxonomy" id="519963"/>
    <lineage>
        <taxon>Eukaryota</taxon>
        <taxon>Fungi</taxon>
        <taxon>Dikarya</taxon>
        <taxon>Ascomycota</taxon>
        <taxon>Pezizomycotina</taxon>
        <taxon>Eurotiomycetes</taxon>
        <taxon>Eurotiomycetidae</taxon>
        <taxon>Eurotiales</taxon>
        <taxon>Elaphomycetaceae</taxon>
        <taxon>Elaphomyces</taxon>
    </lineage>
</organism>
<comment type="caution">
    <text evidence="2">The sequence shown here is derived from an EMBL/GenBank/DDBJ whole genome shotgun (WGS) entry which is preliminary data.</text>
</comment>
<dbReference type="OrthoDB" id="4158087at2759"/>
<dbReference type="PANTHER" id="PTHR37540">
    <property type="entry name" value="TRANSCRIPTION FACTOR (ACR-2), PUTATIVE-RELATED-RELATED"/>
    <property type="match status" value="1"/>
</dbReference>
<dbReference type="EMBL" id="NPHW01002471">
    <property type="protein sequence ID" value="OXV11407.1"/>
    <property type="molecule type" value="Genomic_DNA"/>
</dbReference>
<keyword evidence="3" id="KW-1185">Reference proteome</keyword>
<feature type="region of interest" description="Disordered" evidence="1">
    <location>
        <begin position="108"/>
        <end position="176"/>
    </location>
</feature>
<name>A0A232M5P5_9EURO</name>
<dbReference type="Pfam" id="PF11951">
    <property type="entry name" value="Fungal_trans_2"/>
    <property type="match status" value="1"/>
</dbReference>
<dbReference type="AlphaFoldDB" id="A0A232M5P5"/>